<sequence>MRIRYCLLLRLTLPPLYFLDLSMHMTTIARMHLFT</sequence>
<dbReference type="AlphaFoldDB" id="A0A2P2QYN2"/>
<reference evidence="1" key="1">
    <citation type="submission" date="2018-02" db="EMBL/GenBank/DDBJ databases">
        <title>Rhizophora mucronata_Transcriptome.</title>
        <authorList>
            <person name="Meera S.P."/>
            <person name="Sreeshan A."/>
            <person name="Augustine A."/>
        </authorList>
    </citation>
    <scope>NUCLEOTIDE SEQUENCE</scope>
    <source>
        <tissue evidence="1">Leaf</tissue>
    </source>
</reference>
<name>A0A2P2QYN2_RHIMU</name>
<protein>
    <submittedName>
        <fullName evidence="1">Uncharacterized protein</fullName>
    </submittedName>
</protein>
<proteinExistence type="predicted"/>
<evidence type="ECO:0000313" key="1">
    <source>
        <dbReference type="EMBL" id="MBX72065.1"/>
    </source>
</evidence>
<dbReference type="EMBL" id="GGEC01091581">
    <property type="protein sequence ID" value="MBX72065.1"/>
    <property type="molecule type" value="Transcribed_RNA"/>
</dbReference>
<organism evidence="1">
    <name type="scientific">Rhizophora mucronata</name>
    <name type="common">Asiatic mangrove</name>
    <dbReference type="NCBI Taxonomy" id="61149"/>
    <lineage>
        <taxon>Eukaryota</taxon>
        <taxon>Viridiplantae</taxon>
        <taxon>Streptophyta</taxon>
        <taxon>Embryophyta</taxon>
        <taxon>Tracheophyta</taxon>
        <taxon>Spermatophyta</taxon>
        <taxon>Magnoliopsida</taxon>
        <taxon>eudicotyledons</taxon>
        <taxon>Gunneridae</taxon>
        <taxon>Pentapetalae</taxon>
        <taxon>rosids</taxon>
        <taxon>fabids</taxon>
        <taxon>Malpighiales</taxon>
        <taxon>Rhizophoraceae</taxon>
        <taxon>Rhizophora</taxon>
    </lineage>
</organism>
<accession>A0A2P2QYN2</accession>